<gene>
    <name evidence="2" type="ORF">GSOID_T00003967001</name>
</gene>
<organism evidence="2">
    <name type="scientific">Oikopleura dioica</name>
    <name type="common">Tunicate</name>
    <dbReference type="NCBI Taxonomy" id="34765"/>
    <lineage>
        <taxon>Eukaryota</taxon>
        <taxon>Metazoa</taxon>
        <taxon>Chordata</taxon>
        <taxon>Tunicata</taxon>
        <taxon>Appendicularia</taxon>
        <taxon>Copelata</taxon>
        <taxon>Oikopleuridae</taxon>
        <taxon>Oikopleura</taxon>
    </lineage>
</organism>
<evidence type="ECO:0000256" key="1">
    <source>
        <dbReference type="SAM" id="MobiDB-lite"/>
    </source>
</evidence>
<dbReference type="Proteomes" id="UP000001307">
    <property type="component" value="Unassembled WGS sequence"/>
</dbReference>
<reference evidence="2" key="1">
    <citation type="journal article" date="2010" name="Science">
        <title>Plasticity of animal genome architecture unmasked by rapid evolution of a pelagic tunicate.</title>
        <authorList>
            <person name="Denoeud F."/>
            <person name="Henriet S."/>
            <person name="Mungpakdee S."/>
            <person name="Aury J.M."/>
            <person name="Da Silva C."/>
            <person name="Brinkmann H."/>
            <person name="Mikhaleva J."/>
            <person name="Olsen L.C."/>
            <person name="Jubin C."/>
            <person name="Canestro C."/>
            <person name="Bouquet J.M."/>
            <person name="Danks G."/>
            <person name="Poulain J."/>
            <person name="Campsteijn C."/>
            <person name="Adamski M."/>
            <person name="Cross I."/>
            <person name="Yadetie F."/>
            <person name="Muffato M."/>
            <person name="Louis A."/>
            <person name="Butcher S."/>
            <person name="Tsagkogeorga G."/>
            <person name="Konrad A."/>
            <person name="Singh S."/>
            <person name="Jensen M.F."/>
            <person name="Cong E.H."/>
            <person name="Eikeseth-Otteraa H."/>
            <person name="Noel B."/>
            <person name="Anthouard V."/>
            <person name="Porcel B.M."/>
            <person name="Kachouri-Lafond R."/>
            <person name="Nishino A."/>
            <person name="Ugolini M."/>
            <person name="Chourrout P."/>
            <person name="Nishida H."/>
            <person name="Aasland R."/>
            <person name="Huzurbazar S."/>
            <person name="Westhof E."/>
            <person name="Delsuc F."/>
            <person name="Lehrach H."/>
            <person name="Reinhardt R."/>
            <person name="Weissenbach J."/>
            <person name="Roy S.W."/>
            <person name="Artiguenave F."/>
            <person name="Postlethwait J.H."/>
            <person name="Manak J.R."/>
            <person name="Thompson E.M."/>
            <person name="Jaillon O."/>
            <person name="Du Pasquier L."/>
            <person name="Boudinot P."/>
            <person name="Liberles D.A."/>
            <person name="Volff J.N."/>
            <person name="Philippe H."/>
            <person name="Lenhard B."/>
            <person name="Roest Crollius H."/>
            <person name="Wincker P."/>
            <person name="Chourrout D."/>
        </authorList>
    </citation>
    <scope>NUCLEOTIDE SEQUENCE [LARGE SCALE GENOMIC DNA]</scope>
</reference>
<feature type="compositionally biased region" description="Low complexity" evidence="1">
    <location>
        <begin position="109"/>
        <end position="136"/>
    </location>
</feature>
<dbReference type="EMBL" id="FN653168">
    <property type="protein sequence ID" value="CBY13209.1"/>
    <property type="molecule type" value="Genomic_DNA"/>
</dbReference>
<sequence>MSFIKGIRAIFSEELYRELQSALSTCLQSDEQRAQLDLPMHKDARNTKLFEDNVHPKQKEENAVNKYRKYNMTLPDELKAAAQRIDARDRSKANGNKSQGENNRKRGRGNSNGNNKNGGQQKANHNGQAQQGQKDGAGNGAKHDNHRRPGQQAKQKERRSTKPRPPPPKVEAKED</sequence>
<name>E4XTZ7_OIKDI</name>
<protein>
    <submittedName>
        <fullName evidence="2">Uncharacterized protein</fullName>
    </submittedName>
</protein>
<dbReference type="InParanoid" id="E4XTZ7"/>
<keyword evidence="3" id="KW-1185">Reference proteome</keyword>
<proteinExistence type="predicted"/>
<evidence type="ECO:0000313" key="2">
    <source>
        <dbReference type="EMBL" id="CBY13209.1"/>
    </source>
</evidence>
<dbReference type="AlphaFoldDB" id="E4XTZ7"/>
<accession>E4XTZ7</accession>
<evidence type="ECO:0000313" key="3">
    <source>
        <dbReference type="Proteomes" id="UP000001307"/>
    </source>
</evidence>
<feature type="region of interest" description="Disordered" evidence="1">
    <location>
        <begin position="79"/>
        <end position="175"/>
    </location>
</feature>